<feature type="domain" description="Bacterial bifunctional deaminase-reductase C-terminal" evidence="1">
    <location>
        <begin position="2"/>
        <end position="174"/>
    </location>
</feature>
<name>A0A7W0CKP0_9ACTN</name>
<dbReference type="RefSeq" id="WP_181611549.1">
    <property type="nucleotide sequence ID" value="NZ_BAABAM010000003.1"/>
</dbReference>
<proteinExistence type="predicted"/>
<dbReference type="AlphaFoldDB" id="A0A7W0CKP0"/>
<organism evidence="2 3">
    <name type="scientific">Nonomuraea soli</name>
    <dbReference type="NCBI Taxonomy" id="1032476"/>
    <lineage>
        <taxon>Bacteria</taxon>
        <taxon>Bacillati</taxon>
        <taxon>Actinomycetota</taxon>
        <taxon>Actinomycetes</taxon>
        <taxon>Streptosporangiales</taxon>
        <taxon>Streptosporangiaceae</taxon>
        <taxon>Nonomuraea</taxon>
    </lineage>
</organism>
<reference evidence="2 3" key="1">
    <citation type="submission" date="2020-07" db="EMBL/GenBank/DDBJ databases">
        <title>Genomic Encyclopedia of Type Strains, Phase IV (KMG-IV): sequencing the most valuable type-strain genomes for metagenomic binning, comparative biology and taxonomic classification.</title>
        <authorList>
            <person name="Goeker M."/>
        </authorList>
    </citation>
    <scope>NUCLEOTIDE SEQUENCE [LARGE SCALE GENOMIC DNA]</scope>
    <source>
        <strain evidence="2 3">DSM 45533</strain>
    </source>
</reference>
<dbReference type="Gene3D" id="3.40.430.10">
    <property type="entry name" value="Dihydrofolate Reductase, subunit A"/>
    <property type="match status" value="1"/>
</dbReference>
<keyword evidence="3" id="KW-1185">Reference proteome</keyword>
<sequence>MRKIINSTYVTLDGVQEDPQDWSFTYFNEEAAALAHEQLFSSGALLMGRRTYEGFAEAWPGRDGDFADRINGMPKYVATTTLDKLDWDNSHLITGDLVTEVTKLKQEDGQDILMYGYGPVARKLMENGLLDELRLWVHPEIVGRGGPAGLLYHEGSAGRLQLADVKTFATGVVVLTLRAN</sequence>
<dbReference type="InterPro" id="IPR050765">
    <property type="entry name" value="Riboflavin_Biosynth_HTPR"/>
</dbReference>
<comment type="caution">
    <text evidence="2">The sequence shown here is derived from an EMBL/GenBank/DDBJ whole genome shotgun (WGS) entry which is preliminary data.</text>
</comment>
<dbReference type="Pfam" id="PF01872">
    <property type="entry name" value="RibD_C"/>
    <property type="match status" value="1"/>
</dbReference>
<dbReference type="GO" id="GO:0009231">
    <property type="term" value="P:riboflavin biosynthetic process"/>
    <property type="evidence" value="ECO:0007669"/>
    <property type="project" value="InterPro"/>
</dbReference>
<evidence type="ECO:0000313" key="2">
    <source>
        <dbReference type="EMBL" id="MBA2892829.1"/>
    </source>
</evidence>
<evidence type="ECO:0000259" key="1">
    <source>
        <dbReference type="Pfam" id="PF01872"/>
    </source>
</evidence>
<dbReference type="InterPro" id="IPR002734">
    <property type="entry name" value="RibDG_C"/>
</dbReference>
<dbReference type="PANTHER" id="PTHR38011:SF11">
    <property type="entry name" value="2,5-DIAMINO-6-RIBOSYLAMINO-4(3H)-PYRIMIDINONE 5'-PHOSPHATE REDUCTASE"/>
    <property type="match status" value="1"/>
</dbReference>
<dbReference type="PANTHER" id="PTHR38011">
    <property type="entry name" value="DIHYDROFOLATE REDUCTASE FAMILY PROTEIN (AFU_ORTHOLOGUE AFUA_8G06820)"/>
    <property type="match status" value="1"/>
</dbReference>
<protein>
    <submittedName>
        <fullName evidence="2">Dihydrofolate reductase</fullName>
    </submittedName>
</protein>
<dbReference type="InterPro" id="IPR024072">
    <property type="entry name" value="DHFR-like_dom_sf"/>
</dbReference>
<dbReference type="GO" id="GO:0008703">
    <property type="term" value="F:5-amino-6-(5-phosphoribosylamino)uracil reductase activity"/>
    <property type="evidence" value="ECO:0007669"/>
    <property type="project" value="InterPro"/>
</dbReference>
<gene>
    <name evidence="2" type="ORF">HNR30_004183</name>
</gene>
<dbReference type="EMBL" id="JACDUR010000004">
    <property type="protein sequence ID" value="MBA2892829.1"/>
    <property type="molecule type" value="Genomic_DNA"/>
</dbReference>
<accession>A0A7W0CKP0</accession>
<evidence type="ECO:0000313" key="3">
    <source>
        <dbReference type="Proteomes" id="UP000530928"/>
    </source>
</evidence>
<dbReference type="SUPFAM" id="SSF53597">
    <property type="entry name" value="Dihydrofolate reductase-like"/>
    <property type="match status" value="1"/>
</dbReference>
<dbReference type="Proteomes" id="UP000530928">
    <property type="component" value="Unassembled WGS sequence"/>
</dbReference>